<evidence type="ECO:0000256" key="1">
    <source>
        <dbReference type="SAM" id="MobiDB-lite"/>
    </source>
</evidence>
<dbReference type="OrthoDB" id="10098583at2759"/>
<accession>A0A6P5A0G4</accession>
<proteinExistence type="predicted"/>
<feature type="region of interest" description="Disordered" evidence="1">
    <location>
        <begin position="124"/>
        <end position="146"/>
    </location>
</feature>
<reference evidence="3" key="1">
    <citation type="submission" date="2025-08" db="UniProtKB">
        <authorList>
            <consortium name="RefSeq"/>
        </authorList>
    </citation>
    <scope>IDENTIFICATION</scope>
    <source>
        <tissue evidence="3">Gonad</tissue>
    </source>
</reference>
<keyword evidence="2" id="KW-1185">Reference proteome</keyword>
<protein>
    <submittedName>
        <fullName evidence="3">Stress response protein NST1-like</fullName>
    </submittedName>
</protein>
<organism evidence="2 3">
    <name type="scientific">Branchiostoma belcheri</name>
    <name type="common">Amphioxus</name>
    <dbReference type="NCBI Taxonomy" id="7741"/>
    <lineage>
        <taxon>Eukaryota</taxon>
        <taxon>Metazoa</taxon>
        <taxon>Chordata</taxon>
        <taxon>Cephalochordata</taxon>
        <taxon>Leptocardii</taxon>
        <taxon>Amphioxiformes</taxon>
        <taxon>Branchiostomatidae</taxon>
        <taxon>Branchiostoma</taxon>
    </lineage>
</organism>
<gene>
    <name evidence="3" type="primary">LOC109478294</name>
</gene>
<evidence type="ECO:0000313" key="2">
    <source>
        <dbReference type="Proteomes" id="UP000515135"/>
    </source>
</evidence>
<name>A0A6P5A0G4_BRABE</name>
<dbReference type="KEGG" id="bbel:109478294"/>
<dbReference type="Proteomes" id="UP000515135">
    <property type="component" value="Unplaced"/>
</dbReference>
<dbReference type="AlphaFoldDB" id="A0A6P5A0G4"/>
<dbReference type="RefSeq" id="XP_019635321.1">
    <property type="nucleotide sequence ID" value="XM_019779762.1"/>
</dbReference>
<sequence>MWDFLISVTSCLCCFKTPNKVSPAEEEHVEEVRAPGEEEMDRGTTECKLVTTQPPMSQPRPSKSESDVLAELRQEGVLPIKARGDSVAFQVLVVQPAPEPDAPPRRPVRLEKLEENLQERRKAVKKATAGSRHKLRQELSEAASRRQAMLEERSRRLAERAAKIKAKTAANKSTGTVFVISSASDTDAIAARDPAKAQALERRLDERRERVAKRKTTAAAMEKRQALAAERRRDKMAETVFKARMSRMTKGLGWEEADLAMEEPLETYQASDGEDEGAW</sequence>
<evidence type="ECO:0000313" key="3">
    <source>
        <dbReference type="RefSeq" id="XP_019635321.1"/>
    </source>
</evidence>
<dbReference type="GeneID" id="109478294"/>